<organism evidence="3 4">
    <name type="scientific">Crucibulum laeve</name>
    <dbReference type="NCBI Taxonomy" id="68775"/>
    <lineage>
        <taxon>Eukaryota</taxon>
        <taxon>Fungi</taxon>
        <taxon>Dikarya</taxon>
        <taxon>Basidiomycota</taxon>
        <taxon>Agaricomycotina</taxon>
        <taxon>Agaricomycetes</taxon>
        <taxon>Agaricomycetidae</taxon>
        <taxon>Agaricales</taxon>
        <taxon>Agaricineae</taxon>
        <taxon>Nidulariaceae</taxon>
        <taxon>Crucibulum</taxon>
    </lineage>
</organism>
<proteinExistence type="predicted"/>
<feature type="signal peptide" evidence="2">
    <location>
        <begin position="1"/>
        <end position="22"/>
    </location>
</feature>
<feature type="chain" id="PRO_5023130855" description="Extracellular membrane protein CFEM domain-containing protein" evidence="2">
    <location>
        <begin position="23"/>
        <end position="182"/>
    </location>
</feature>
<sequence length="182" mass="19906">MSMTLVSFIVYSVLIFTPMGLAMHLPDTGRQVATLQCRTNISIPSSSETCFSICQPLRDAQQQCDDTIPCMCQNAPPASMTTCLGCIMTDAGDFFHTFPDYLTDIADDVEAYANTCQRISTTRSSGDESASSIHSLCASQFSSYFQPNASVSLWQEIHLHKILPLLSFASAVILVLIISLRC</sequence>
<evidence type="ECO:0000256" key="1">
    <source>
        <dbReference type="SAM" id="Phobius"/>
    </source>
</evidence>
<gene>
    <name evidence="3" type="ORF">BDQ12DRAFT_691810</name>
</gene>
<accession>A0A5C3LIL1</accession>
<reference evidence="3 4" key="1">
    <citation type="journal article" date="2019" name="Nat. Ecol. Evol.">
        <title>Megaphylogeny resolves global patterns of mushroom evolution.</title>
        <authorList>
            <person name="Varga T."/>
            <person name="Krizsan K."/>
            <person name="Foldi C."/>
            <person name="Dima B."/>
            <person name="Sanchez-Garcia M."/>
            <person name="Sanchez-Ramirez S."/>
            <person name="Szollosi G.J."/>
            <person name="Szarkandi J.G."/>
            <person name="Papp V."/>
            <person name="Albert L."/>
            <person name="Andreopoulos W."/>
            <person name="Angelini C."/>
            <person name="Antonin V."/>
            <person name="Barry K.W."/>
            <person name="Bougher N.L."/>
            <person name="Buchanan P."/>
            <person name="Buyck B."/>
            <person name="Bense V."/>
            <person name="Catcheside P."/>
            <person name="Chovatia M."/>
            <person name="Cooper J."/>
            <person name="Damon W."/>
            <person name="Desjardin D."/>
            <person name="Finy P."/>
            <person name="Geml J."/>
            <person name="Haridas S."/>
            <person name="Hughes K."/>
            <person name="Justo A."/>
            <person name="Karasinski D."/>
            <person name="Kautmanova I."/>
            <person name="Kiss B."/>
            <person name="Kocsube S."/>
            <person name="Kotiranta H."/>
            <person name="LaButti K.M."/>
            <person name="Lechner B.E."/>
            <person name="Liimatainen K."/>
            <person name="Lipzen A."/>
            <person name="Lukacs Z."/>
            <person name="Mihaltcheva S."/>
            <person name="Morgado L.N."/>
            <person name="Niskanen T."/>
            <person name="Noordeloos M.E."/>
            <person name="Ohm R.A."/>
            <person name="Ortiz-Santana B."/>
            <person name="Ovrebo C."/>
            <person name="Racz N."/>
            <person name="Riley R."/>
            <person name="Savchenko A."/>
            <person name="Shiryaev A."/>
            <person name="Soop K."/>
            <person name="Spirin V."/>
            <person name="Szebenyi C."/>
            <person name="Tomsovsky M."/>
            <person name="Tulloss R.E."/>
            <person name="Uehling J."/>
            <person name="Grigoriev I.V."/>
            <person name="Vagvolgyi C."/>
            <person name="Papp T."/>
            <person name="Martin F.M."/>
            <person name="Miettinen O."/>
            <person name="Hibbett D.S."/>
            <person name="Nagy L.G."/>
        </authorList>
    </citation>
    <scope>NUCLEOTIDE SEQUENCE [LARGE SCALE GENOMIC DNA]</scope>
    <source>
        <strain evidence="3 4">CBS 166.37</strain>
    </source>
</reference>
<keyword evidence="1" id="KW-0472">Membrane</keyword>
<keyword evidence="2" id="KW-0732">Signal</keyword>
<keyword evidence="1" id="KW-0812">Transmembrane</keyword>
<dbReference type="OrthoDB" id="3050136at2759"/>
<evidence type="ECO:0000313" key="3">
    <source>
        <dbReference type="EMBL" id="TFK32929.1"/>
    </source>
</evidence>
<evidence type="ECO:0008006" key="5">
    <source>
        <dbReference type="Google" id="ProtNLM"/>
    </source>
</evidence>
<name>A0A5C3LIL1_9AGAR</name>
<dbReference type="EMBL" id="ML213659">
    <property type="protein sequence ID" value="TFK32929.1"/>
    <property type="molecule type" value="Genomic_DNA"/>
</dbReference>
<protein>
    <recommendedName>
        <fullName evidence="5">Extracellular membrane protein CFEM domain-containing protein</fullName>
    </recommendedName>
</protein>
<dbReference type="Proteomes" id="UP000308652">
    <property type="component" value="Unassembled WGS sequence"/>
</dbReference>
<keyword evidence="4" id="KW-1185">Reference proteome</keyword>
<keyword evidence="1" id="KW-1133">Transmembrane helix</keyword>
<dbReference type="AlphaFoldDB" id="A0A5C3LIL1"/>
<evidence type="ECO:0000256" key="2">
    <source>
        <dbReference type="SAM" id="SignalP"/>
    </source>
</evidence>
<evidence type="ECO:0000313" key="4">
    <source>
        <dbReference type="Proteomes" id="UP000308652"/>
    </source>
</evidence>
<feature type="transmembrane region" description="Helical" evidence="1">
    <location>
        <begin position="162"/>
        <end position="180"/>
    </location>
</feature>